<keyword evidence="2" id="KW-1185">Reference proteome</keyword>
<protein>
    <submittedName>
        <fullName evidence="1">Uncharacterized protein</fullName>
    </submittedName>
</protein>
<gene>
    <name evidence="1" type="ORF">HCN58_15090</name>
</gene>
<reference evidence="1 2" key="1">
    <citation type="submission" date="2020-03" db="EMBL/GenBank/DDBJ databases">
        <title>Bradyrhizobium diversity isolated from nodules of Indigofera sp.</title>
        <authorList>
            <person name="Klepa M."/>
            <person name="Helene L."/>
            <person name="Hungria M."/>
        </authorList>
    </citation>
    <scope>NUCLEOTIDE SEQUENCE [LARGE SCALE GENOMIC DNA]</scope>
    <source>
        <strain evidence="1 2">WSM 1791</strain>
    </source>
</reference>
<evidence type="ECO:0000313" key="1">
    <source>
        <dbReference type="EMBL" id="NOJ40912.1"/>
    </source>
</evidence>
<organism evidence="1 2">
    <name type="scientific">Bradyrhizobium australiense</name>
    <dbReference type="NCBI Taxonomy" id="2721161"/>
    <lineage>
        <taxon>Bacteria</taxon>
        <taxon>Pseudomonadati</taxon>
        <taxon>Pseudomonadota</taxon>
        <taxon>Alphaproteobacteria</taxon>
        <taxon>Hyphomicrobiales</taxon>
        <taxon>Nitrobacteraceae</taxon>
        <taxon>Bradyrhizobium</taxon>
    </lineage>
</organism>
<evidence type="ECO:0000313" key="2">
    <source>
        <dbReference type="Proteomes" id="UP000544122"/>
    </source>
</evidence>
<sequence>MTSRGKLEYEGTETDLFLKFNGVVIAKRGQPGSQQAGKWIVLEPGYEVIDGGDGNSILIRQQGARVH</sequence>
<dbReference type="Proteomes" id="UP000544122">
    <property type="component" value="Unassembled WGS sequence"/>
</dbReference>
<proteinExistence type="predicted"/>
<comment type="caution">
    <text evidence="1">The sequence shown here is derived from an EMBL/GenBank/DDBJ whole genome shotgun (WGS) entry which is preliminary data.</text>
</comment>
<dbReference type="AlphaFoldDB" id="A0A7Y4GSH1"/>
<name>A0A7Y4GSH1_9BRAD</name>
<accession>A0A7Y4GSH1</accession>
<dbReference type="EMBL" id="JAAVLX010000004">
    <property type="protein sequence ID" value="NOJ40912.1"/>
    <property type="molecule type" value="Genomic_DNA"/>
</dbReference>